<proteinExistence type="predicted"/>
<evidence type="ECO:0000313" key="3">
    <source>
        <dbReference type="Proteomes" id="UP001285521"/>
    </source>
</evidence>
<reference evidence="2 3" key="1">
    <citation type="submission" date="2023-11" db="EMBL/GenBank/DDBJ databases">
        <title>Lentzea sokolovensis, sp. nov., Lentzea kristufkii, sp. nov., and Lentzea miocenensis, sp. nov., rare actinobacteria from Sokolov Coal Basin, Miocene lacustrine sediment, Czech Republic.</title>
        <authorList>
            <person name="Lara A."/>
            <person name="Kotroba L."/>
            <person name="Nouioui I."/>
            <person name="Neumann-Schaal M."/>
            <person name="Mast Y."/>
            <person name="Chronakova A."/>
        </authorList>
    </citation>
    <scope>NUCLEOTIDE SEQUENCE [LARGE SCALE GENOMIC DNA]</scope>
    <source>
        <strain evidence="2 3">BCCO 10_0856</strain>
    </source>
</reference>
<keyword evidence="1" id="KW-0472">Membrane</keyword>
<sequence>MVHITTSWRGVAVIVVVALVVVGAIAWWLSRPEPSSADLGTRTVQAGDVEVTMTALALDGSGAVFKIVLDTHTVELDLDLAASAELTVNGAVADGAVWEGQGPGGHHREGTLRFATPVPAGTTVDLRVIGLPQDVTGTWSAP</sequence>
<keyword evidence="1" id="KW-0812">Transmembrane</keyword>
<protein>
    <recommendedName>
        <fullName evidence="4">DUF4352 domain-containing protein</fullName>
    </recommendedName>
</protein>
<keyword evidence="3" id="KW-1185">Reference proteome</keyword>
<comment type="caution">
    <text evidence="2">The sequence shown here is derived from an EMBL/GenBank/DDBJ whole genome shotgun (WGS) entry which is preliminary data.</text>
</comment>
<gene>
    <name evidence="2" type="ORF">SK803_31910</name>
</gene>
<organism evidence="2 3">
    <name type="scientific">Lentzea miocenica</name>
    <dbReference type="NCBI Taxonomy" id="3095431"/>
    <lineage>
        <taxon>Bacteria</taxon>
        <taxon>Bacillati</taxon>
        <taxon>Actinomycetota</taxon>
        <taxon>Actinomycetes</taxon>
        <taxon>Pseudonocardiales</taxon>
        <taxon>Pseudonocardiaceae</taxon>
        <taxon>Lentzea</taxon>
    </lineage>
</organism>
<evidence type="ECO:0008006" key="4">
    <source>
        <dbReference type="Google" id="ProtNLM"/>
    </source>
</evidence>
<feature type="transmembrane region" description="Helical" evidence="1">
    <location>
        <begin position="6"/>
        <end position="29"/>
    </location>
</feature>
<dbReference type="Proteomes" id="UP001285521">
    <property type="component" value="Unassembled WGS sequence"/>
</dbReference>
<dbReference type="EMBL" id="JAXAVW010000030">
    <property type="protein sequence ID" value="MDX8034846.1"/>
    <property type="molecule type" value="Genomic_DNA"/>
</dbReference>
<keyword evidence="1" id="KW-1133">Transmembrane helix</keyword>
<evidence type="ECO:0000313" key="2">
    <source>
        <dbReference type="EMBL" id="MDX8034846.1"/>
    </source>
</evidence>
<accession>A0ABU4T9K2</accession>
<evidence type="ECO:0000256" key="1">
    <source>
        <dbReference type="SAM" id="Phobius"/>
    </source>
</evidence>
<dbReference type="RefSeq" id="WP_319969861.1">
    <property type="nucleotide sequence ID" value="NZ_JAXAVW010000030.1"/>
</dbReference>
<name>A0ABU4T9K2_9PSEU</name>